<gene>
    <name evidence="1" type="ORF">SAMN05421812_102583</name>
</gene>
<dbReference type="Proteomes" id="UP000198362">
    <property type="component" value="Unassembled WGS sequence"/>
</dbReference>
<reference evidence="1 2" key="1">
    <citation type="submission" date="2017-06" db="EMBL/GenBank/DDBJ databases">
        <authorList>
            <person name="Kim H.J."/>
            <person name="Triplett B.A."/>
        </authorList>
    </citation>
    <scope>NUCLEOTIDE SEQUENCE [LARGE SCALE GENOMIC DNA]</scope>
    <source>
        <strain evidence="1 2">CGMCC 4.5593</strain>
    </source>
</reference>
<dbReference type="InterPro" id="IPR009833">
    <property type="entry name" value="DUF1398"/>
</dbReference>
<dbReference type="RefSeq" id="WP_089245737.1">
    <property type="nucleotide sequence ID" value="NZ_FZPH01000002.1"/>
</dbReference>
<accession>A0A239IYJ6</accession>
<protein>
    <submittedName>
        <fullName evidence="1">Uncharacterized conserved protein YbcV, DUF1398 family</fullName>
    </submittedName>
</protein>
<dbReference type="Gene3D" id="3.30.1810.10">
    <property type="entry name" value="YdfO-like"/>
    <property type="match status" value="1"/>
</dbReference>
<dbReference type="OrthoDB" id="1550456at2"/>
<keyword evidence="2" id="KW-1185">Reference proteome</keyword>
<sequence length="125" mass="14072">MFTLEQIADIHHRLGSKDSLPRYLRALRDVGVARYDSFVSDGHSVYYGADGQELVGPPFHETFAVAEVADQEWFLGYLKEGGAGYVEMSRALADHGVERWSFDTEQLTITYRDKAGNELLTERVG</sequence>
<evidence type="ECO:0000313" key="1">
    <source>
        <dbReference type="EMBL" id="SNS97494.1"/>
    </source>
</evidence>
<evidence type="ECO:0000313" key="2">
    <source>
        <dbReference type="Proteomes" id="UP000198362"/>
    </source>
</evidence>
<dbReference type="SUPFAM" id="SSF160419">
    <property type="entry name" value="YdfO-like"/>
    <property type="match status" value="1"/>
</dbReference>
<dbReference type="EMBL" id="FZPH01000002">
    <property type="protein sequence ID" value="SNS97494.1"/>
    <property type="molecule type" value="Genomic_DNA"/>
</dbReference>
<dbReference type="Pfam" id="PF07166">
    <property type="entry name" value="DUF1398"/>
    <property type="match status" value="1"/>
</dbReference>
<name>A0A239IYJ6_9ACTN</name>
<dbReference type="AlphaFoldDB" id="A0A239IYJ6"/>
<organism evidence="1 2">
    <name type="scientific">Asanoa hainanensis</name>
    <dbReference type="NCBI Taxonomy" id="560556"/>
    <lineage>
        <taxon>Bacteria</taxon>
        <taxon>Bacillati</taxon>
        <taxon>Actinomycetota</taxon>
        <taxon>Actinomycetes</taxon>
        <taxon>Micromonosporales</taxon>
        <taxon>Micromonosporaceae</taxon>
        <taxon>Asanoa</taxon>
    </lineage>
</organism>
<proteinExistence type="predicted"/>
<dbReference type="InterPro" id="IPR036696">
    <property type="entry name" value="YdfO-like_sf"/>
</dbReference>